<organism evidence="1 2">
    <name type="scientific">Heterorhabditis bacteriophora</name>
    <name type="common">Entomopathogenic nematode worm</name>
    <dbReference type="NCBI Taxonomy" id="37862"/>
    <lineage>
        <taxon>Eukaryota</taxon>
        <taxon>Metazoa</taxon>
        <taxon>Ecdysozoa</taxon>
        <taxon>Nematoda</taxon>
        <taxon>Chromadorea</taxon>
        <taxon>Rhabditida</taxon>
        <taxon>Rhabditina</taxon>
        <taxon>Rhabditomorpha</taxon>
        <taxon>Strongyloidea</taxon>
        <taxon>Heterorhabditidae</taxon>
        <taxon>Heterorhabditis</taxon>
    </lineage>
</organism>
<dbReference type="Proteomes" id="UP000095283">
    <property type="component" value="Unplaced"/>
</dbReference>
<name>A0A1I7X8C7_HETBA</name>
<proteinExistence type="predicted"/>
<evidence type="ECO:0000313" key="1">
    <source>
        <dbReference type="Proteomes" id="UP000095283"/>
    </source>
</evidence>
<dbReference type="AlphaFoldDB" id="A0A1I7X8C7"/>
<protein>
    <submittedName>
        <fullName evidence="2">Uncharacterized protein</fullName>
    </submittedName>
</protein>
<reference evidence="2" key="1">
    <citation type="submission" date="2016-11" db="UniProtKB">
        <authorList>
            <consortium name="WormBaseParasite"/>
        </authorList>
    </citation>
    <scope>IDENTIFICATION</scope>
</reference>
<sequence length="40" mass="4850">MTKKQQQSMYFCLLRSMLCKWHIGGPWWSQTDAYRHESDA</sequence>
<dbReference type="WBParaSite" id="Hba_13677">
    <property type="protein sequence ID" value="Hba_13677"/>
    <property type="gene ID" value="Hba_13677"/>
</dbReference>
<accession>A0A1I7X8C7</accession>
<keyword evidence="1" id="KW-1185">Reference proteome</keyword>
<evidence type="ECO:0000313" key="2">
    <source>
        <dbReference type="WBParaSite" id="Hba_13677"/>
    </source>
</evidence>